<dbReference type="PANTHER" id="PTHR36022:SF1">
    <property type="entry name" value="GPI-ANCHORED ADHESIN-LIKE PROTEIN"/>
    <property type="match status" value="1"/>
</dbReference>
<name>A0A2P5EQN6_TREOI</name>
<dbReference type="PANTHER" id="PTHR36022">
    <property type="entry name" value="GPI-ANCHORED ADHESIN-LIKE PROTEIN"/>
    <property type="match status" value="1"/>
</dbReference>
<dbReference type="EMBL" id="JXTC01000112">
    <property type="protein sequence ID" value="PON87857.1"/>
    <property type="molecule type" value="Genomic_DNA"/>
</dbReference>
<feature type="compositionally biased region" description="Low complexity" evidence="1">
    <location>
        <begin position="17"/>
        <end position="28"/>
    </location>
</feature>
<dbReference type="AlphaFoldDB" id="A0A2P5EQN6"/>
<comment type="caution">
    <text evidence="2">The sequence shown here is derived from an EMBL/GenBank/DDBJ whole genome shotgun (WGS) entry which is preliminary data.</text>
</comment>
<sequence length="701" mass="75993">MSRPFSSKLARKPSPLPSSSTATATATLKADRRKKKNEDQQQQQHHQQQKSLRNPLHDLNAIVTTNSTPDPSSSISIEAPRGCLRFFLSHSSSSAAAASSKMAVHGPLTHSTTPKSAPLVGRGPSKPSVSKSKENRGKCNPFMKNSDKPAKPNSRKVRKDNPSCLYQWQSAKKPRSTTGQQSRNCSVSNSTGVSAKRLESGSVVKGAVELKPCVSDENFTPLNKVATGFGSDCRAEKAMEETSSNGSSKTKTPPIQASVSPEIQCESSVLSTTTPACYGAGHVVSGVTDKRKCRPRGLLAVGENDSGFGKGKALGSFDYGDDDENVKGVLTESDATLIPLPTEASMHWLLSPCREDNESKKENAENGSRQSKSVAGSISLPSPFSPSCSNELSSDACNTASVTYYSRKNVSMICPSGLPEFRELLEPLNHHSPMLSSPHSTHNFGTSSLKEGRKYPYDLDGENSPFSMDSLGSGNVILTPGSDSSSDRYADLIRLSTDSHRKNKFDSELNSVVEALQKTSLSPNSLEPVRDSIDFSFQFDSLSTSCSSVYLTQFKQILDDQASWNSCSTLGNESQSQMRISWREGLMSQIYEMDEFDCCRCLSDEEEDTKDCSNDQLKSIEGSDVNATTSSHQILTKSDCWSSKILDDEPRIEEKGQENFPSGTPQLSHSCAESISTDGGGLLASADSDWDLCYKNELFRV</sequence>
<reference evidence="3" key="1">
    <citation type="submission" date="2016-06" db="EMBL/GenBank/DDBJ databases">
        <title>Parallel loss of symbiosis genes in relatives of nitrogen-fixing non-legume Parasponia.</title>
        <authorList>
            <person name="Van Velzen R."/>
            <person name="Holmer R."/>
            <person name="Bu F."/>
            <person name="Rutten L."/>
            <person name="Van Zeijl A."/>
            <person name="Liu W."/>
            <person name="Santuari L."/>
            <person name="Cao Q."/>
            <person name="Sharma T."/>
            <person name="Shen D."/>
            <person name="Roswanjaya Y."/>
            <person name="Wardhani T."/>
            <person name="Kalhor M.S."/>
            <person name="Jansen J."/>
            <person name="Van den Hoogen J."/>
            <person name="Gungor B."/>
            <person name="Hartog M."/>
            <person name="Hontelez J."/>
            <person name="Verver J."/>
            <person name="Yang W.-C."/>
            <person name="Schijlen E."/>
            <person name="Repin R."/>
            <person name="Schilthuizen M."/>
            <person name="Schranz E."/>
            <person name="Heidstra R."/>
            <person name="Miyata K."/>
            <person name="Fedorova E."/>
            <person name="Kohlen W."/>
            <person name="Bisseling T."/>
            <person name="Smit S."/>
            <person name="Geurts R."/>
        </authorList>
    </citation>
    <scope>NUCLEOTIDE SEQUENCE [LARGE SCALE GENOMIC DNA]</scope>
    <source>
        <strain evidence="3">cv. RG33-2</strain>
    </source>
</reference>
<feature type="compositionally biased region" description="Polar residues" evidence="1">
    <location>
        <begin position="365"/>
        <end position="377"/>
    </location>
</feature>
<feature type="region of interest" description="Disordered" evidence="1">
    <location>
        <begin position="236"/>
        <end position="260"/>
    </location>
</feature>
<dbReference type="InParanoid" id="A0A2P5EQN6"/>
<dbReference type="OrthoDB" id="1921902at2759"/>
<feature type="compositionally biased region" description="Polar residues" evidence="1">
    <location>
        <begin position="62"/>
        <end position="76"/>
    </location>
</feature>
<keyword evidence="3" id="KW-1185">Reference proteome</keyword>
<feature type="region of interest" description="Disordered" evidence="1">
    <location>
        <begin position="94"/>
        <end position="194"/>
    </location>
</feature>
<feature type="compositionally biased region" description="Polar residues" evidence="1">
    <location>
        <begin position="241"/>
        <end position="260"/>
    </location>
</feature>
<evidence type="ECO:0000313" key="2">
    <source>
        <dbReference type="EMBL" id="PON87857.1"/>
    </source>
</evidence>
<accession>A0A2P5EQN6</accession>
<proteinExistence type="predicted"/>
<evidence type="ECO:0000256" key="1">
    <source>
        <dbReference type="SAM" id="MobiDB-lite"/>
    </source>
</evidence>
<evidence type="ECO:0000313" key="3">
    <source>
        <dbReference type="Proteomes" id="UP000237000"/>
    </source>
</evidence>
<dbReference type="STRING" id="63057.A0A2P5EQN6"/>
<dbReference type="Proteomes" id="UP000237000">
    <property type="component" value="Unassembled WGS sequence"/>
</dbReference>
<feature type="compositionally biased region" description="Polar residues" evidence="1">
    <location>
        <begin position="164"/>
        <end position="193"/>
    </location>
</feature>
<feature type="region of interest" description="Disordered" evidence="1">
    <location>
        <begin position="1"/>
        <end position="76"/>
    </location>
</feature>
<protein>
    <submittedName>
        <fullName evidence="2">GPI-anchored adhesin-like protein</fullName>
    </submittedName>
</protein>
<organism evidence="2 3">
    <name type="scientific">Trema orientale</name>
    <name type="common">Charcoal tree</name>
    <name type="synonym">Celtis orientalis</name>
    <dbReference type="NCBI Taxonomy" id="63057"/>
    <lineage>
        <taxon>Eukaryota</taxon>
        <taxon>Viridiplantae</taxon>
        <taxon>Streptophyta</taxon>
        <taxon>Embryophyta</taxon>
        <taxon>Tracheophyta</taxon>
        <taxon>Spermatophyta</taxon>
        <taxon>Magnoliopsida</taxon>
        <taxon>eudicotyledons</taxon>
        <taxon>Gunneridae</taxon>
        <taxon>Pentapetalae</taxon>
        <taxon>rosids</taxon>
        <taxon>fabids</taxon>
        <taxon>Rosales</taxon>
        <taxon>Cannabaceae</taxon>
        <taxon>Trema</taxon>
    </lineage>
</organism>
<dbReference type="FunCoup" id="A0A2P5EQN6">
    <property type="interactions" value="757"/>
</dbReference>
<gene>
    <name evidence="2" type="ORF">TorRG33x02_164020</name>
</gene>
<feature type="region of interest" description="Disordered" evidence="1">
    <location>
        <begin position="357"/>
        <end position="377"/>
    </location>
</feature>